<dbReference type="Pfam" id="PF00440">
    <property type="entry name" value="TetR_N"/>
    <property type="match status" value="1"/>
</dbReference>
<keyword evidence="3" id="KW-0804">Transcription</keyword>
<dbReference type="SUPFAM" id="SSF46689">
    <property type="entry name" value="Homeodomain-like"/>
    <property type="match status" value="1"/>
</dbReference>
<dbReference type="PRINTS" id="PR00455">
    <property type="entry name" value="HTHTETR"/>
</dbReference>
<reference evidence="6 7" key="1">
    <citation type="submission" date="2021-05" db="EMBL/GenBank/DDBJ databases">
        <title>Fusibacter ferrireducens sp. nov., an anaerobic, sulfur- and Fe-reducing bacterium isolated from the mangrove sediment.</title>
        <authorList>
            <person name="Qiu D."/>
        </authorList>
    </citation>
    <scope>NUCLEOTIDE SEQUENCE [LARGE SCALE GENOMIC DNA]</scope>
    <source>
        <strain evidence="6 7">DSM 12116</strain>
    </source>
</reference>
<evidence type="ECO:0000256" key="3">
    <source>
        <dbReference type="ARBA" id="ARBA00023163"/>
    </source>
</evidence>
<dbReference type="RefSeq" id="WP_213238131.1">
    <property type="nucleotide sequence ID" value="NZ_JAHBCL010000034.1"/>
</dbReference>
<dbReference type="PANTHER" id="PTHR47506:SF6">
    <property type="entry name" value="HTH-TYPE TRANSCRIPTIONAL REPRESSOR NEMR"/>
    <property type="match status" value="1"/>
</dbReference>
<comment type="caution">
    <text evidence="6">The sequence shown here is derived from an EMBL/GenBank/DDBJ whole genome shotgun (WGS) entry which is preliminary data.</text>
</comment>
<dbReference type="InterPro" id="IPR001647">
    <property type="entry name" value="HTH_TetR"/>
</dbReference>
<dbReference type="Gene3D" id="1.10.357.10">
    <property type="entry name" value="Tetracycline Repressor, domain 2"/>
    <property type="match status" value="1"/>
</dbReference>
<evidence type="ECO:0000259" key="5">
    <source>
        <dbReference type="PROSITE" id="PS50977"/>
    </source>
</evidence>
<proteinExistence type="predicted"/>
<dbReference type="EMBL" id="JAHBCL010000034">
    <property type="protein sequence ID" value="MBS7528270.1"/>
    <property type="molecule type" value="Genomic_DNA"/>
</dbReference>
<feature type="DNA-binding region" description="H-T-H motif" evidence="4">
    <location>
        <begin position="29"/>
        <end position="48"/>
    </location>
</feature>
<organism evidence="6 7">
    <name type="scientific">Fusibacter paucivorans</name>
    <dbReference type="NCBI Taxonomy" id="76009"/>
    <lineage>
        <taxon>Bacteria</taxon>
        <taxon>Bacillati</taxon>
        <taxon>Bacillota</taxon>
        <taxon>Clostridia</taxon>
        <taxon>Eubacteriales</taxon>
        <taxon>Eubacteriales Family XII. Incertae Sedis</taxon>
        <taxon>Fusibacter</taxon>
    </lineage>
</organism>
<evidence type="ECO:0000313" key="7">
    <source>
        <dbReference type="Proteomes" id="UP000746471"/>
    </source>
</evidence>
<dbReference type="Gene3D" id="1.10.10.60">
    <property type="entry name" value="Homeodomain-like"/>
    <property type="match status" value="1"/>
</dbReference>
<keyword evidence="2 4" id="KW-0238">DNA-binding</keyword>
<accession>A0ABS5PSW8</accession>
<evidence type="ECO:0000256" key="2">
    <source>
        <dbReference type="ARBA" id="ARBA00023125"/>
    </source>
</evidence>
<protein>
    <submittedName>
        <fullName evidence="6">TetR/AcrR family transcriptional regulator</fullName>
    </submittedName>
</protein>
<dbReference type="Proteomes" id="UP000746471">
    <property type="component" value="Unassembled WGS sequence"/>
</dbReference>
<evidence type="ECO:0000313" key="6">
    <source>
        <dbReference type="EMBL" id="MBS7528270.1"/>
    </source>
</evidence>
<evidence type="ECO:0000256" key="1">
    <source>
        <dbReference type="ARBA" id="ARBA00023015"/>
    </source>
</evidence>
<dbReference type="InterPro" id="IPR009057">
    <property type="entry name" value="Homeodomain-like_sf"/>
</dbReference>
<keyword evidence="1" id="KW-0805">Transcription regulation</keyword>
<dbReference type="PANTHER" id="PTHR47506">
    <property type="entry name" value="TRANSCRIPTIONAL REGULATORY PROTEIN"/>
    <property type="match status" value="1"/>
</dbReference>
<gene>
    <name evidence="6" type="ORF">KHM83_16395</name>
</gene>
<dbReference type="InterPro" id="IPR036271">
    <property type="entry name" value="Tet_transcr_reg_TetR-rel_C_sf"/>
</dbReference>
<dbReference type="PROSITE" id="PS50977">
    <property type="entry name" value="HTH_TETR_2"/>
    <property type="match status" value="1"/>
</dbReference>
<name>A0ABS5PSW8_9FIRM</name>
<keyword evidence="7" id="KW-1185">Reference proteome</keyword>
<evidence type="ECO:0000256" key="4">
    <source>
        <dbReference type="PROSITE-ProRule" id="PRU00335"/>
    </source>
</evidence>
<dbReference type="SUPFAM" id="SSF48498">
    <property type="entry name" value="Tetracyclin repressor-like, C-terminal domain"/>
    <property type="match status" value="1"/>
</dbReference>
<sequence>MVSKGNQTKIRIVEAATSLFAEKGYVAVTMKDICERCHMSRGGVYRYFASTKEVFISMLDMDFEKNLEIVTACIQEETDADTILKAYFKQEIENIRSPQSGLYFAIHEFAFAEPDQRFKMNQRVHDGIRILLMIFEYGQKTGAFKDFDHEAVAVHMIYFMDSLKTSSTILDISDEMLSKQMALLSNMVNRFE</sequence>
<feature type="domain" description="HTH tetR-type" evidence="5">
    <location>
        <begin position="6"/>
        <end position="66"/>
    </location>
</feature>